<feature type="transmembrane region" description="Helical" evidence="1">
    <location>
        <begin position="31"/>
        <end position="56"/>
    </location>
</feature>
<evidence type="ECO:0000256" key="1">
    <source>
        <dbReference type="SAM" id="Phobius"/>
    </source>
</evidence>
<dbReference type="Proteomes" id="UP000179807">
    <property type="component" value="Unassembled WGS sequence"/>
</dbReference>
<dbReference type="VEuPathDB" id="TrichDB:TRFO_29893"/>
<keyword evidence="1" id="KW-0812">Transmembrane</keyword>
<accession>A0A1J4JZZ7</accession>
<feature type="transmembrane region" description="Helical" evidence="1">
    <location>
        <begin position="6"/>
        <end position="24"/>
    </location>
</feature>
<dbReference type="RefSeq" id="XP_068355965.1">
    <property type="nucleotide sequence ID" value="XM_068507035.1"/>
</dbReference>
<keyword evidence="1" id="KW-0472">Membrane</keyword>
<dbReference type="GeneID" id="94841739"/>
<dbReference type="EMBL" id="MLAK01000850">
    <property type="protein sequence ID" value="OHT02829.1"/>
    <property type="molecule type" value="Genomic_DNA"/>
</dbReference>
<evidence type="ECO:0000313" key="3">
    <source>
        <dbReference type="Proteomes" id="UP000179807"/>
    </source>
</evidence>
<proteinExistence type="predicted"/>
<reference evidence="2" key="1">
    <citation type="submission" date="2016-10" db="EMBL/GenBank/DDBJ databases">
        <authorList>
            <person name="Benchimol M."/>
            <person name="Almeida L.G."/>
            <person name="Vasconcelos A.T."/>
            <person name="Perreira-Neves A."/>
            <person name="Rosa I.A."/>
            <person name="Tasca T."/>
            <person name="Bogo M.R."/>
            <person name="de Souza W."/>
        </authorList>
    </citation>
    <scope>NUCLEOTIDE SEQUENCE [LARGE SCALE GENOMIC DNA]</scope>
    <source>
        <strain evidence="2">K</strain>
    </source>
</reference>
<dbReference type="AlphaFoldDB" id="A0A1J4JZZ7"/>
<protein>
    <submittedName>
        <fullName evidence="2">Uncharacterized protein</fullName>
    </submittedName>
</protein>
<evidence type="ECO:0000313" key="2">
    <source>
        <dbReference type="EMBL" id="OHT02829.1"/>
    </source>
</evidence>
<comment type="caution">
    <text evidence="2">The sequence shown here is derived from an EMBL/GenBank/DDBJ whole genome shotgun (WGS) entry which is preliminary data.</text>
</comment>
<name>A0A1J4JZZ7_9EUKA</name>
<keyword evidence="3" id="KW-1185">Reference proteome</keyword>
<sequence>MKKKIHFIYIIVTKIYTSLCNFIIRNLNLGVLIRVLCVLSIFINEIIVLLPFSIFYEVFFRWEVILLVLLE</sequence>
<keyword evidence="1" id="KW-1133">Transmembrane helix</keyword>
<organism evidence="2 3">
    <name type="scientific">Tritrichomonas foetus</name>
    <dbReference type="NCBI Taxonomy" id="1144522"/>
    <lineage>
        <taxon>Eukaryota</taxon>
        <taxon>Metamonada</taxon>
        <taxon>Parabasalia</taxon>
        <taxon>Tritrichomonadida</taxon>
        <taxon>Tritrichomonadidae</taxon>
        <taxon>Tritrichomonas</taxon>
    </lineage>
</organism>
<gene>
    <name evidence="2" type="ORF">TRFO_29893</name>
</gene>